<proteinExistence type="predicted"/>
<dbReference type="PANTHER" id="PTHR30041:SF4">
    <property type="entry name" value="ARSENATE REDUCTASE"/>
    <property type="match status" value="1"/>
</dbReference>
<evidence type="ECO:0000313" key="2">
    <source>
        <dbReference type="EMBL" id="CAK9068805.1"/>
    </source>
</evidence>
<gene>
    <name evidence="2" type="ORF">CCMP2556_LOCUS33815</name>
</gene>
<evidence type="ECO:0000313" key="3">
    <source>
        <dbReference type="Proteomes" id="UP001642484"/>
    </source>
</evidence>
<sequence length="385" mass="42944">MTFLVQTLLVRQHKVLLGRWHTGAFKGRVTGLLGSAPGASPEVAATRICRPHLGPVEAQRLRRRGIFQFEEQDEKHESAVALGAQYQEYQLVYRVYDNENVEVVATDDYEPIGWFGQGEIPFDQMPEDDAVWYERVLFKDHRLRGTFSFQGTSLVKHTLEQVSAEEGLCESLNQNVEDLLLLHNPDCSKSRALKEALDGSRSTYTERLYLEEPLTLSELEIILARLKADDASFTARALSRDQHLSEEMTEDQILEALASDIRKLQRPVLVKGHRAALGRPKAEDATRLLRLDEAHRVKPAELGRASRCAGKERCGNPVGAVSGETSRGKPASPEPPAVQAPVEAGWEPFTQAEKVCNAYTWRRRRLGMLQSATSSTEGPCGRSSA</sequence>
<reference evidence="2 3" key="1">
    <citation type="submission" date="2024-02" db="EMBL/GenBank/DDBJ databases">
        <authorList>
            <person name="Chen Y."/>
            <person name="Shah S."/>
            <person name="Dougan E. K."/>
            <person name="Thang M."/>
            <person name="Chan C."/>
        </authorList>
    </citation>
    <scope>NUCLEOTIDE SEQUENCE [LARGE SCALE GENOMIC DNA]</scope>
</reference>
<protein>
    <submittedName>
        <fullName evidence="2">Uncharacterized protein</fullName>
    </submittedName>
</protein>
<dbReference type="SUPFAM" id="SSF52833">
    <property type="entry name" value="Thioredoxin-like"/>
    <property type="match status" value="1"/>
</dbReference>
<dbReference type="InterPro" id="IPR036249">
    <property type="entry name" value="Thioredoxin-like_sf"/>
</dbReference>
<keyword evidence="3" id="KW-1185">Reference proteome</keyword>
<dbReference type="EMBL" id="CAXAMN010022362">
    <property type="protein sequence ID" value="CAK9068805.1"/>
    <property type="molecule type" value="Genomic_DNA"/>
</dbReference>
<feature type="region of interest" description="Disordered" evidence="1">
    <location>
        <begin position="316"/>
        <end position="339"/>
    </location>
</feature>
<dbReference type="InterPro" id="IPR006660">
    <property type="entry name" value="Arsenate_reductase-like"/>
</dbReference>
<dbReference type="Proteomes" id="UP001642484">
    <property type="component" value="Unassembled WGS sequence"/>
</dbReference>
<organism evidence="2 3">
    <name type="scientific">Durusdinium trenchii</name>
    <dbReference type="NCBI Taxonomy" id="1381693"/>
    <lineage>
        <taxon>Eukaryota</taxon>
        <taxon>Sar</taxon>
        <taxon>Alveolata</taxon>
        <taxon>Dinophyceae</taxon>
        <taxon>Suessiales</taxon>
        <taxon>Symbiodiniaceae</taxon>
        <taxon>Durusdinium</taxon>
    </lineage>
</organism>
<accession>A0ABP0NYD9</accession>
<dbReference type="Pfam" id="PF03960">
    <property type="entry name" value="ArsC"/>
    <property type="match status" value="1"/>
</dbReference>
<evidence type="ECO:0000256" key="1">
    <source>
        <dbReference type="SAM" id="MobiDB-lite"/>
    </source>
</evidence>
<dbReference type="Gene3D" id="3.40.30.10">
    <property type="entry name" value="Glutaredoxin"/>
    <property type="match status" value="1"/>
</dbReference>
<dbReference type="Gene3D" id="3.90.79.10">
    <property type="entry name" value="Nucleoside Triphosphate Pyrophosphohydrolase"/>
    <property type="match status" value="1"/>
</dbReference>
<name>A0ABP0NYD9_9DINO</name>
<dbReference type="PANTHER" id="PTHR30041">
    <property type="entry name" value="ARSENATE REDUCTASE"/>
    <property type="match status" value="1"/>
</dbReference>
<dbReference type="PROSITE" id="PS51353">
    <property type="entry name" value="ARSC"/>
    <property type="match status" value="1"/>
</dbReference>
<comment type="caution">
    <text evidence="2">The sequence shown here is derived from an EMBL/GenBank/DDBJ whole genome shotgun (WGS) entry which is preliminary data.</text>
</comment>